<organism evidence="3 4">
    <name type="scientific">Senna tora</name>
    <dbReference type="NCBI Taxonomy" id="362788"/>
    <lineage>
        <taxon>Eukaryota</taxon>
        <taxon>Viridiplantae</taxon>
        <taxon>Streptophyta</taxon>
        <taxon>Embryophyta</taxon>
        <taxon>Tracheophyta</taxon>
        <taxon>Spermatophyta</taxon>
        <taxon>Magnoliopsida</taxon>
        <taxon>eudicotyledons</taxon>
        <taxon>Gunneridae</taxon>
        <taxon>Pentapetalae</taxon>
        <taxon>rosids</taxon>
        <taxon>fabids</taxon>
        <taxon>Fabales</taxon>
        <taxon>Fabaceae</taxon>
        <taxon>Caesalpinioideae</taxon>
        <taxon>Cassia clade</taxon>
        <taxon>Senna</taxon>
    </lineage>
</organism>
<reference evidence="3" key="1">
    <citation type="submission" date="2020-09" db="EMBL/GenBank/DDBJ databases">
        <title>Genome-Enabled Discovery of Anthraquinone Biosynthesis in Senna tora.</title>
        <authorList>
            <person name="Kang S.-H."/>
            <person name="Pandey R.P."/>
            <person name="Lee C.-M."/>
            <person name="Sim J.-S."/>
            <person name="Jeong J.-T."/>
            <person name="Choi B.-S."/>
            <person name="Jung M."/>
            <person name="Ginzburg D."/>
            <person name="Zhao K."/>
            <person name="Won S.Y."/>
            <person name="Oh T.-J."/>
            <person name="Yu Y."/>
            <person name="Kim N.-H."/>
            <person name="Lee O.R."/>
            <person name="Lee T.-H."/>
            <person name="Bashyal P."/>
            <person name="Kim T.-S."/>
            <person name="Lee W.-H."/>
            <person name="Kawkins C."/>
            <person name="Kim C.-K."/>
            <person name="Kim J.S."/>
            <person name="Ahn B.O."/>
            <person name="Rhee S.Y."/>
            <person name="Sohng J.K."/>
        </authorList>
    </citation>
    <scope>NUCLEOTIDE SEQUENCE</scope>
    <source>
        <tissue evidence="3">Leaf</tissue>
    </source>
</reference>
<dbReference type="CDD" id="cd00167">
    <property type="entry name" value="SANT"/>
    <property type="match status" value="2"/>
</dbReference>
<accession>A0A834SUA1</accession>
<dbReference type="FunFam" id="1.10.10.60:FF:000416">
    <property type="entry name" value="Myb family transcription factor"/>
    <property type="match status" value="1"/>
</dbReference>
<sequence>MRMERHPLGGSLSAMGLLQKGPGCQQQGRWRGGEGIDPYLRVDRSTAPFAPNVFSLSIVPLTFYVSANVLDISSRSTLVYEFFPSLKVMCDDSVLSISGLPMQRRTYLAYLQGPEKKPRNIIRKMEFLDEDARPRSEEIAVGPVVSMEGVRSSDREEKRSQTSGGGGNDTALKEEMEWTEEDIEILRKQMVKNPVGKPRRWEVIAEAFRGRHKVESVIKTAKELGEKKLDDADSYAQFLKKRKPMDKRLENESENENANENGTSSEGPASGWSSGEDIALLNALKAFPKDAAMRWEKIAAAVPGKSKAACMKRVSELKKEFRSAKAASDA</sequence>
<dbReference type="PANTHER" id="PTHR43999:SF3">
    <property type="entry name" value="TRANSCRIPTION FACTOR MAMYB"/>
    <property type="match status" value="1"/>
</dbReference>
<dbReference type="GO" id="GO:0030544">
    <property type="term" value="F:Hsp70 protein binding"/>
    <property type="evidence" value="ECO:0007669"/>
    <property type="project" value="InterPro"/>
</dbReference>
<dbReference type="GO" id="GO:0005829">
    <property type="term" value="C:cytosol"/>
    <property type="evidence" value="ECO:0007669"/>
    <property type="project" value="TreeGrafter"/>
</dbReference>
<evidence type="ECO:0000313" key="3">
    <source>
        <dbReference type="EMBL" id="KAF7810024.1"/>
    </source>
</evidence>
<feature type="compositionally biased region" description="Polar residues" evidence="1">
    <location>
        <begin position="262"/>
        <end position="273"/>
    </location>
</feature>
<gene>
    <name evidence="3" type="ORF">G2W53_036767</name>
</gene>
<name>A0A834SUA1_9FABA</name>
<feature type="region of interest" description="Disordered" evidence="1">
    <location>
        <begin position="146"/>
        <end position="174"/>
    </location>
</feature>
<dbReference type="InterPro" id="IPR009057">
    <property type="entry name" value="Homeodomain-like_sf"/>
</dbReference>
<dbReference type="InterPro" id="IPR001005">
    <property type="entry name" value="SANT/Myb"/>
</dbReference>
<feature type="region of interest" description="Disordered" evidence="1">
    <location>
        <begin position="241"/>
        <end position="273"/>
    </location>
</feature>
<dbReference type="PROSITE" id="PS50090">
    <property type="entry name" value="MYB_LIKE"/>
    <property type="match status" value="1"/>
</dbReference>
<dbReference type="GO" id="GO:0043022">
    <property type="term" value="F:ribosome binding"/>
    <property type="evidence" value="ECO:0007669"/>
    <property type="project" value="InterPro"/>
</dbReference>
<protein>
    <submittedName>
        <fullName evidence="3">DnaJ-like protein subfamily C member 2</fullName>
    </submittedName>
</protein>
<dbReference type="Proteomes" id="UP000634136">
    <property type="component" value="Unassembled WGS sequence"/>
</dbReference>
<evidence type="ECO:0000259" key="2">
    <source>
        <dbReference type="PROSITE" id="PS50090"/>
    </source>
</evidence>
<dbReference type="PANTHER" id="PTHR43999">
    <property type="entry name" value="DNAJ HOMOLOG SUBFAMILY C MEMBER 2"/>
    <property type="match status" value="1"/>
</dbReference>
<dbReference type="Pfam" id="PF23082">
    <property type="entry name" value="Myb_DNA-binding_2"/>
    <property type="match status" value="1"/>
</dbReference>
<dbReference type="SMART" id="SM00717">
    <property type="entry name" value="SANT"/>
    <property type="match status" value="2"/>
</dbReference>
<comment type="caution">
    <text evidence="3">The sequence shown here is derived from an EMBL/GenBank/DDBJ whole genome shotgun (WGS) entry which is preliminary data.</text>
</comment>
<keyword evidence="4" id="KW-1185">Reference proteome</keyword>
<evidence type="ECO:0000256" key="1">
    <source>
        <dbReference type="SAM" id="MobiDB-lite"/>
    </source>
</evidence>
<dbReference type="InterPro" id="IPR044634">
    <property type="entry name" value="Zuotin/DnaJC2"/>
</dbReference>
<evidence type="ECO:0000313" key="4">
    <source>
        <dbReference type="Proteomes" id="UP000634136"/>
    </source>
</evidence>
<proteinExistence type="predicted"/>
<dbReference type="GO" id="GO:0006450">
    <property type="term" value="P:regulation of translational fidelity"/>
    <property type="evidence" value="ECO:0007669"/>
    <property type="project" value="InterPro"/>
</dbReference>
<dbReference type="EMBL" id="JAAIUW010000011">
    <property type="protein sequence ID" value="KAF7810024.1"/>
    <property type="molecule type" value="Genomic_DNA"/>
</dbReference>
<dbReference type="SUPFAM" id="SSF46689">
    <property type="entry name" value="Homeodomain-like"/>
    <property type="match status" value="2"/>
</dbReference>
<dbReference type="OrthoDB" id="10250354at2759"/>
<feature type="compositionally biased region" description="Basic and acidic residues" evidence="1">
    <location>
        <begin position="151"/>
        <end position="160"/>
    </location>
</feature>
<dbReference type="AlphaFoldDB" id="A0A834SUA1"/>
<dbReference type="GO" id="GO:0051083">
    <property type="term" value="P:'de novo' cotranslational protein folding"/>
    <property type="evidence" value="ECO:0007669"/>
    <property type="project" value="InterPro"/>
</dbReference>
<feature type="domain" description="Myb-like" evidence="2">
    <location>
        <begin position="272"/>
        <end position="318"/>
    </location>
</feature>
<dbReference type="Gene3D" id="1.10.10.60">
    <property type="entry name" value="Homeodomain-like"/>
    <property type="match status" value="2"/>
</dbReference>